<sequence length="407" mass="45889">MWGDGGRFYWARLERMGRKNVEGVVVVFAWISSDERHLKPYIDLYWSLGWSCLICHSDFLTLFFPENATSLAYGILNELVEEVKNRPLPIVLVAFSGGSKGCMYKVLQLLEGKCDGQLSLDEYQLVRDCICGQVYDSSPVDFTSGVGTQFFLHPTIPKMFHPPRVVSWMAKSLASALDTLFLGRFEAQRAEYWQTLYSSVSMGPFLILYSEDDDLAPYQIISRFAQHLQELGGNIKLVKWNNSCHVAHFKYHQAEYKDAVSEMLIGATITYRERRQLNGKTAGMGGACSTVSESICSLHKAAVCSSETLKRVTNDPSDQFFLPSSMEPNKTKDTASLVDEQKAGLFHLPSINPDGILGQILYDVCVPKNIEGWDIKPVSSINGRQMHASARRHGPFNPIRYIRRCRL</sequence>
<dbReference type="InterPro" id="IPR029058">
    <property type="entry name" value="AB_hydrolase_fold"/>
</dbReference>
<dbReference type="InParanoid" id="A0A6I9S9M7"/>
<dbReference type="PANTHER" id="PTHR12265">
    <property type="entry name" value="TRANSMEMBRANE PROTEIN 53"/>
    <property type="match status" value="1"/>
</dbReference>
<organism evidence="1 2">
    <name type="scientific">Elaeis guineensis var. tenera</name>
    <name type="common">Oil palm</name>
    <dbReference type="NCBI Taxonomy" id="51953"/>
    <lineage>
        <taxon>Eukaryota</taxon>
        <taxon>Viridiplantae</taxon>
        <taxon>Streptophyta</taxon>
        <taxon>Embryophyta</taxon>
        <taxon>Tracheophyta</taxon>
        <taxon>Spermatophyta</taxon>
        <taxon>Magnoliopsida</taxon>
        <taxon>Liliopsida</taxon>
        <taxon>Arecaceae</taxon>
        <taxon>Arecoideae</taxon>
        <taxon>Cocoseae</taxon>
        <taxon>Elaeidinae</taxon>
        <taxon>Elaeis</taxon>
    </lineage>
</organism>
<dbReference type="RefSeq" id="XP_010939444.1">
    <property type="nucleotide sequence ID" value="XM_010941142.3"/>
</dbReference>
<dbReference type="GeneID" id="105058259"/>
<accession>A0A6I9S9M7</accession>
<dbReference type="FunCoup" id="A0A6I9S9M7">
    <property type="interactions" value="1830"/>
</dbReference>
<dbReference type="PANTHER" id="PTHR12265:SF0">
    <property type="entry name" value="EXPRESSED PROTEIN"/>
    <property type="match status" value="1"/>
</dbReference>
<evidence type="ECO:0000313" key="2">
    <source>
        <dbReference type="RefSeq" id="XP_010939444.1"/>
    </source>
</evidence>
<evidence type="ECO:0000313" key="1">
    <source>
        <dbReference type="Proteomes" id="UP000504607"/>
    </source>
</evidence>
<dbReference type="Pfam" id="PF05705">
    <property type="entry name" value="DUF829"/>
    <property type="match status" value="2"/>
</dbReference>
<name>A0A6I9S9M7_ELAGV</name>
<keyword evidence="1" id="KW-1185">Reference proteome</keyword>
<dbReference type="KEGG" id="egu:105058259"/>
<dbReference type="Proteomes" id="UP000504607">
    <property type="component" value="Chromosome 15"/>
</dbReference>
<dbReference type="OrthoDB" id="77878at2759"/>
<gene>
    <name evidence="2" type="primary">LOC105058259</name>
</gene>
<dbReference type="Gene3D" id="3.40.50.1820">
    <property type="entry name" value="alpha/beta hydrolase"/>
    <property type="match status" value="1"/>
</dbReference>
<dbReference type="AlphaFoldDB" id="A0A6I9S9M7"/>
<dbReference type="SUPFAM" id="SSF53474">
    <property type="entry name" value="alpha/beta-Hydrolases"/>
    <property type="match status" value="1"/>
</dbReference>
<proteinExistence type="predicted"/>
<reference evidence="2" key="1">
    <citation type="submission" date="2025-08" db="UniProtKB">
        <authorList>
            <consortium name="RefSeq"/>
        </authorList>
    </citation>
    <scope>IDENTIFICATION</scope>
</reference>
<protein>
    <submittedName>
        <fullName evidence="2">Uncharacterized protein LOC105058259</fullName>
    </submittedName>
</protein>
<dbReference type="InterPro" id="IPR008547">
    <property type="entry name" value="DUF829_TMEM53"/>
</dbReference>